<dbReference type="AlphaFoldDB" id="A0A5B7GDF1"/>
<evidence type="ECO:0000313" key="3">
    <source>
        <dbReference type="Proteomes" id="UP000324222"/>
    </source>
</evidence>
<protein>
    <submittedName>
        <fullName evidence="2">Uncharacterized protein</fullName>
    </submittedName>
</protein>
<keyword evidence="1" id="KW-0812">Transmembrane</keyword>
<dbReference type="EMBL" id="VSRR010015335">
    <property type="protein sequence ID" value="MPC58061.1"/>
    <property type="molecule type" value="Genomic_DNA"/>
</dbReference>
<proteinExistence type="predicted"/>
<keyword evidence="1" id="KW-0472">Membrane</keyword>
<evidence type="ECO:0000256" key="1">
    <source>
        <dbReference type="SAM" id="Phobius"/>
    </source>
</evidence>
<reference evidence="2 3" key="1">
    <citation type="submission" date="2019-05" db="EMBL/GenBank/DDBJ databases">
        <title>Another draft genome of Portunus trituberculatus and its Hox gene families provides insights of decapod evolution.</title>
        <authorList>
            <person name="Jeong J.-H."/>
            <person name="Song I."/>
            <person name="Kim S."/>
            <person name="Choi T."/>
            <person name="Kim D."/>
            <person name="Ryu S."/>
            <person name="Kim W."/>
        </authorList>
    </citation>
    <scope>NUCLEOTIDE SEQUENCE [LARGE SCALE GENOMIC DNA]</scope>
    <source>
        <tissue evidence="2">Muscle</tissue>
    </source>
</reference>
<organism evidence="2 3">
    <name type="scientific">Portunus trituberculatus</name>
    <name type="common">Swimming crab</name>
    <name type="synonym">Neptunus trituberculatus</name>
    <dbReference type="NCBI Taxonomy" id="210409"/>
    <lineage>
        <taxon>Eukaryota</taxon>
        <taxon>Metazoa</taxon>
        <taxon>Ecdysozoa</taxon>
        <taxon>Arthropoda</taxon>
        <taxon>Crustacea</taxon>
        <taxon>Multicrustacea</taxon>
        <taxon>Malacostraca</taxon>
        <taxon>Eumalacostraca</taxon>
        <taxon>Eucarida</taxon>
        <taxon>Decapoda</taxon>
        <taxon>Pleocyemata</taxon>
        <taxon>Brachyura</taxon>
        <taxon>Eubrachyura</taxon>
        <taxon>Portunoidea</taxon>
        <taxon>Portunidae</taxon>
        <taxon>Portuninae</taxon>
        <taxon>Portunus</taxon>
    </lineage>
</organism>
<accession>A0A5B7GDF1</accession>
<feature type="transmembrane region" description="Helical" evidence="1">
    <location>
        <begin position="15"/>
        <end position="38"/>
    </location>
</feature>
<comment type="caution">
    <text evidence="2">The sequence shown here is derived from an EMBL/GenBank/DDBJ whole genome shotgun (WGS) entry which is preliminary data.</text>
</comment>
<dbReference type="Proteomes" id="UP000324222">
    <property type="component" value="Unassembled WGS sequence"/>
</dbReference>
<sequence length="83" mass="9625">MDACREFFKQRIQDLVSAGLVVDLLICIPSAVVTHYTFSTWSQQKRFVSTSYEVIHPLIIKRKRKIGQLEMTVEQRKVSQKGL</sequence>
<keyword evidence="1" id="KW-1133">Transmembrane helix</keyword>
<gene>
    <name evidence="2" type="ORF">E2C01_052055</name>
</gene>
<evidence type="ECO:0000313" key="2">
    <source>
        <dbReference type="EMBL" id="MPC58061.1"/>
    </source>
</evidence>
<keyword evidence="3" id="KW-1185">Reference proteome</keyword>
<name>A0A5B7GDF1_PORTR</name>